<name>A0AAX6FWP5_IRIPA</name>
<feature type="compositionally biased region" description="Pro residues" evidence="4">
    <location>
        <begin position="87"/>
        <end position="98"/>
    </location>
</feature>
<keyword evidence="7" id="KW-1185">Reference proteome</keyword>
<evidence type="ECO:0000256" key="3">
    <source>
        <dbReference type="ARBA" id="ARBA00022786"/>
    </source>
</evidence>
<organism evidence="6 7">
    <name type="scientific">Iris pallida</name>
    <name type="common">Sweet iris</name>
    <dbReference type="NCBI Taxonomy" id="29817"/>
    <lineage>
        <taxon>Eukaryota</taxon>
        <taxon>Viridiplantae</taxon>
        <taxon>Streptophyta</taxon>
        <taxon>Embryophyta</taxon>
        <taxon>Tracheophyta</taxon>
        <taxon>Spermatophyta</taxon>
        <taxon>Magnoliopsida</taxon>
        <taxon>Liliopsida</taxon>
        <taxon>Asparagales</taxon>
        <taxon>Iridaceae</taxon>
        <taxon>Iridoideae</taxon>
        <taxon>Irideae</taxon>
        <taxon>Iris</taxon>
    </lineage>
</organism>
<feature type="compositionally biased region" description="Low complexity" evidence="4">
    <location>
        <begin position="1"/>
        <end position="10"/>
    </location>
</feature>
<comment type="pathway">
    <text evidence="2">Protein modification; protein ubiquitination.</text>
</comment>
<evidence type="ECO:0000256" key="1">
    <source>
        <dbReference type="ARBA" id="ARBA00002668"/>
    </source>
</evidence>
<evidence type="ECO:0000256" key="2">
    <source>
        <dbReference type="ARBA" id="ARBA00004906"/>
    </source>
</evidence>
<sequence length="518" mass="57359">MGSLRRSSSSSRRRSSSVWCCSFTVPPASPDPRGYSKPLKSTNPPIASAASFHSSPSPAATAAAKLGRRILSPGRVSPIDSESDPPSLAPLPEIPSPPRSSSIPDPEIPTFVETTGDGMAPLSSMDLRLRLRGRDGRFLVLELDSRVLCENSEVLRKLVAGSGRPEEEEGWREMEVEDLGAFRETIEMMYVEEEELMRGLARAGVSRSIDLLEVSSKIKFDRGVVACLNYIEAVPWSENEEEKLKSLFERCSFDEDFTQDILARLPGSTSGSEDLAVHLIQSIVDGANASARKDLQSLVTGLLSKSSVYQKDPARLNKERLYSICDSCLDSLVALFEEALDCNVNGAGASKETKPLVERISKQVENLNWLLEILIDRHMAEDFVCSWAGQKELIRMHQRASPMVRYELSRISASVFIAMGKGKLRCPGEVRFAVLEAWFGPMLVDFGWLKRCSKGLDVTVLEEGLGQAILTLPLKQQQGLFVEWFQCFGGKGTECPNLSKGFEVWWRRSFVRTAEARS</sequence>
<feature type="compositionally biased region" description="Low complexity" evidence="4">
    <location>
        <begin position="44"/>
        <end position="64"/>
    </location>
</feature>
<keyword evidence="3" id="KW-0833">Ubl conjugation pathway</keyword>
<dbReference type="InterPro" id="IPR058039">
    <property type="entry name" value="At3g05675-like_ankyrin"/>
</dbReference>
<dbReference type="Proteomes" id="UP001140949">
    <property type="component" value="Unassembled WGS sequence"/>
</dbReference>
<evidence type="ECO:0000313" key="7">
    <source>
        <dbReference type="Proteomes" id="UP001140949"/>
    </source>
</evidence>
<feature type="domain" description="At3g05675-like ankyrin-like" evidence="5">
    <location>
        <begin position="271"/>
        <end position="512"/>
    </location>
</feature>
<reference evidence="6" key="1">
    <citation type="journal article" date="2023" name="GigaByte">
        <title>Genome assembly of the bearded iris, Iris pallida Lam.</title>
        <authorList>
            <person name="Bruccoleri R.E."/>
            <person name="Oakeley E.J."/>
            <person name="Faust A.M.E."/>
            <person name="Altorfer M."/>
            <person name="Dessus-Babus S."/>
            <person name="Burckhardt D."/>
            <person name="Oertli M."/>
            <person name="Naumann U."/>
            <person name="Petersen F."/>
            <person name="Wong J."/>
        </authorList>
    </citation>
    <scope>NUCLEOTIDE SEQUENCE</scope>
    <source>
        <strain evidence="6">GSM-AAB239-AS_SAM_17_03QT</strain>
    </source>
</reference>
<evidence type="ECO:0000313" key="6">
    <source>
        <dbReference type="EMBL" id="KAJ6820707.1"/>
    </source>
</evidence>
<feature type="region of interest" description="Disordered" evidence="4">
    <location>
        <begin position="1"/>
        <end position="119"/>
    </location>
</feature>
<proteinExistence type="predicted"/>
<gene>
    <name evidence="6" type="ORF">M6B38_396450</name>
</gene>
<evidence type="ECO:0000259" key="5">
    <source>
        <dbReference type="Pfam" id="PF25553"/>
    </source>
</evidence>
<evidence type="ECO:0000256" key="4">
    <source>
        <dbReference type="SAM" id="MobiDB-lite"/>
    </source>
</evidence>
<protein>
    <submittedName>
        <fullName evidence="6">BTB/POZ domain-containing protein</fullName>
    </submittedName>
</protein>
<accession>A0AAX6FWP5</accession>
<feature type="compositionally biased region" description="Low complexity" evidence="4">
    <location>
        <begin position="99"/>
        <end position="109"/>
    </location>
</feature>
<dbReference type="Pfam" id="PF25553">
    <property type="entry name" value="BTB-POZ_ANK-like"/>
    <property type="match status" value="1"/>
</dbReference>
<dbReference type="EMBL" id="JANAVB010025280">
    <property type="protein sequence ID" value="KAJ6820707.1"/>
    <property type="molecule type" value="Genomic_DNA"/>
</dbReference>
<reference evidence="6" key="2">
    <citation type="submission" date="2023-04" db="EMBL/GenBank/DDBJ databases">
        <authorList>
            <person name="Bruccoleri R.E."/>
            <person name="Oakeley E.J."/>
            <person name="Faust A.-M."/>
            <person name="Dessus-Babus S."/>
            <person name="Altorfer M."/>
            <person name="Burckhardt D."/>
            <person name="Oertli M."/>
            <person name="Naumann U."/>
            <person name="Petersen F."/>
            <person name="Wong J."/>
        </authorList>
    </citation>
    <scope>NUCLEOTIDE SEQUENCE</scope>
    <source>
        <strain evidence="6">GSM-AAB239-AS_SAM_17_03QT</strain>
        <tissue evidence="6">Leaf</tissue>
    </source>
</reference>
<dbReference type="AlphaFoldDB" id="A0AAX6FWP5"/>
<dbReference type="PANTHER" id="PTHR31060:SF33">
    <property type="entry name" value="OS04G0278000 PROTEIN"/>
    <property type="match status" value="1"/>
</dbReference>
<dbReference type="PANTHER" id="PTHR31060">
    <property type="entry name" value="OSJNBA0011J08.25 PROTEIN-RELATED"/>
    <property type="match status" value="1"/>
</dbReference>
<comment type="function">
    <text evidence="1">May act as a substrate-specific adapter of an E3 ubiquitin-protein ligase complex (CUL3-RBX1-BTB) which mediates the ubiquitination and subsequent proteasomal degradation of target proteins.</text>
</comment>
<dbReference type="InterPro" id="IPR038920">
    <property type="entry name" value="At3g05675-like"/>
</dbReference>
<comment type="caution">
    <text evidence="6">The sequence shown here is derived from an EMBL/GenBank/DDBJ whole genome shotgun (WGS) entry which is preliminary data.</text>
</comment>